<sequence>MSLFLLAVAIVCAMLAVPLRSAFMANPIFNGMILAVLGIGLVINYRQVLVLAPEVRWIEAFRRAEGEMPLPSSRLLGSMARMLTGRYGDRFSLSALSLRALLDGIRSRLDEARDLSRYIVGLLVFLGLLGTFWGLLETLRAVAGVIGELDVQGQGAAAMFSELKLGLQRPLSGMGTAFSSSLFGLAGALVLGFIDLQAGHAQNRFYNDLEEWLSGQTRLSSGAFTGEGEGSVPAYIHALLEQTADSLNKLQRVMTRSEHERRAADQKLLSLAEQIANLSEQARSEQKGLIGLTRMQAELQGLLDRIADGLAGNEEHAQEASALLRHIAHGITNLRQELTVDRERLNNELREEVRLLTRTVAHLGSTDRPPSQ</sequence>
<dbReference type="EMBL" id="AAOF01000003">
    <property type="protein sequence ID" value="EAR22406.1"/>
    <property type="molecule type" value="Genomic_DNA"/>
</dbReference>
<dbReference type="STRING" id="314278.NB231_11739"/>
<feature type="coiled-coil region" evidence="1">
    <location>
        <begin position="240"/>
        <end position="281"/>
    </location>
</feature>
<dbReference type="AlphaFoldDB" id="A4BPA5"/>
<dbReference type="eggNOG" id="COG1511">
    <property type="taxonomic scope" value="Bacteria"/>
</dbReference>
<evidence type="ECO:0000313" key="3">
    <source>
        <dbReference type="EMBL" id="EAR22406.1"/>
    </source>
</evidence>
<reference evidence="3 4" key="1">
    <citation type="submission" date="2006-02" db="EMBL/GenBank/DDBJ databases">
        <authorList>
            <person name="Waterbury J."/>
            <person name="Ferriera S."/>
            <person name="Johnson J."/>
            <person name="Kravitz S."/>
            <person name="Halpern A."/>
            <person name="Remington K."/>
            <person name="Beeson K."/>
            <person name="Tran B."/>
            <person name="Rogers Y.-H."/>
            <person name="Friedman R."/>
            <person name="Venter J.C."/>
        </authorList>
    </citation>
    <scope>NUCLEOTIDE SEQUENCE [LARGE SCALE GENOMIC DNA]</scope>
    <source>
        <strain evidence="3 4">Nb-231</strain>
    </source>
</reference>
<dbReference type="HOGENOM" id="CLU_034730_0_0_6"/>
<protein>
    <submittedName>
        <fullName evidence="3">MotA/TolQ/ExbB proton channel family protein</fullName>
    </submittedName>
</protein>
<feature type="transmembrane region" description="Helical" evidence="2">
    <location>
        <begin position="115"/>
        <end position="136"/>
    </location>
</feature>
<dbReference type="Proteomes" id="UP000003374">
    <property type="component" value="Unassembled WGS sequence"/>
</dbReference>
<keyword evidence="2" id="KW-0472">Membrane</keyword>
<keyword evidence="1" id="KW-0175">Coiled coil</keyword>
<organism evidence="3 4">
    <name type="scientific">Nitrococcus mobilis Nb-231</name>
    <dbReference type="NCBI Taxonomy" id="314278"/>
    <lineage>
        <taxon>Bacteria</taxon>
        <taxon>Pseudomonadati</taxon>
        <taxon>Pseudomonadota</taxon>
        <taxon>Gammaproteobacteria</taxon>
        <taxon>Chromatiales</taxon>
        <taxon>Ectothiorhodospiraceae</taxon>
        <taxon>Nitrococcus</taxon>
    </lineage>
</organism>
<evidence type="ECO:0000313" key="4">
    <source>
        <dbReference type="Proteomes" id="UP000003374"/>
    </source>
</evidence>
<name>A4BPA5_9GAMM</name>
<evidence type="ECO:0000256" key="2">
    <source>
        <dbReference type="SAM" id="Phobius"/>
    </source>
</evidence>
<comment type="caution">
    <text evidence="3">The sequence shown here is derived from an EMBL/GenBank/DDBJ whole genome shotgun (WGS) entry which is preliminary data.</text>
</comment>
<accession>A4BPA5</accession>
<evidence type="ECO:0000256" key="1">
    <source>
        <dbReference type="SAM" id="Coils"/>
    </source>
</evidence>
<keyword evidence="4" id="KW-1185">Reference proteome</keyword>
<gene>
    <name evidence="3" type="ORF">NB231_11739</name>
</gene>
<keyword evidence="2" id="KW-0812">Transmembrane</keyword>
<dbReference type="OrthoDB" id="9794540at2"/>
<feature type="transmembrane region" description="Helical" evidence="2">
    <location>
        <begin position="31"/>
        <end position="52"/>
    </location>
</feature>
<feature type="transmembrane region" description="Helical" evidence="2">
    <location>
        <begin position="171"/>
        <end position="194"/>
    </location>
</feature>
<keyword evidence="2" id="KW-1133">Transmembrane helix</keyword>
<proteinExistence type="predicted"/>